<evidence type="ECO:0000313" key="2">
    <source>
        <dbReference type="Proteomes" id="UP000286931"/>
    </source>
</evidence>
<dbReference type="OrthoDB" id="3697537at2"/>
<dbReference type="NCBIfam" id="NF033521">
    <property type="entry name" value="lasso_leader_L3"/>
    <property type="match status" value="1"/>
</dbReference>
<dbReference type="EMBL" id="BIFH01000061">
    <property type="protein sequence ID" value="GCE02319.1"/>
    <property type="molecule type" value="Genomic_DNA"/>
</dbReference>
<keyword evidence="2" id="KW-1185">Reference proteome</keyword>
<dbReference type="RefSeq" id="WP_160161875.1">
    <property type="nucleotide sequence ID" value="NZ_BIFH01000061.1"/>
</dbReference>
<evidence type="ECO:0000313" key="1">
    <source>
        <dbReference type="EMBL" id="GCE02319.1"/>
    </source>
</evidence>
<name>A0A401Z661_9ACTN</name>
<proteinExistence type="predicted"/>
<dbReference type="Proteomes" id="UP000286931">
    <property type="component" value="Unassembled WGS sequence"/>
</dbReference>
<sequence>MSIDKLQYELPQLVEAGDFDQVTMGPRTWGFDYRGKCLFVGC</sequence>
<comment type="caution">
    <text evidence="1">The sequence shown here is derived from an EMBL/GenBank/DDBJ whole genome shotgun (WGS) entry which is preliminary data.</text>
</comment>
<protein>
    <submittedName>
        <fullName evidence="1">Uncharacterized protein</fullName>
    </submittedName>
</protein>
<dbReference type="AlphaFoldDB" id="A0A401Z661"/>
<organism evidence="1 2">
    <name type="scientific">Embleya hyalina</name>
    <dbReference type="NCBI Taxonomy" id="516124"/>
    <lineage>
        <taxon>Bacteria</taxon>
        <taxon>Bacillati</taxon>
        <taxon>Actinomycetota</taxon>
        <taxon>Actinomycetes</taxon>
        <taxon>Kitasatosporales</taxon>
        <taxon>Streptomycetaceae</taxon>
        <taxon>Embleya</taxon>
    </lineage>
</organism>
<reference evidence="1 2" key="1">
    <citation type="submission" date="2018-12" db="EMBL/GenBank/DDBJ databases">
        <title>Draft genome sequence of Embleya hyalina NBRC 13850T.</title>
        <authorList>
            <person name="Komaki H."/>
            <person name="Hosoyama A."/>
            <person name="Kimura A."/>
            <person name="Ichikawa N."/>
            <person name="Tamura T."/>
        </authorList>
    </citation>
    <scope>NUCLEOTIDE SEQUENCE [LARGE SCALE GENOMIC DNA]</scope>
    <source>
        <strain evidence="1 2">NBRC 13850</strain>
    </source>
</reference>
<gene>
    <name evidence="1" type="ORF">EHYA_10096</name>
</gene>
<accession>A0A401Z661</accession>